<dbReference type="RefSeq" id="WP_341412215.1">
    <property type="nucleotide sequence ID" value="NZ_JBBUTH010000009.1"/>
</dbReference>
<proteinExistence type="inferred from homology"/>
<evidence type="ECO:0000256" key="8">
    <source>
        <dbReference type="ARBA" id="ARBA00030256"/>
    </source>
</evidence>
<evidence type="ECO:0000256" key="9">
    <source>
        <dbReference type="ARBA" id="ARBA00031812"/>
    </source>
</evidence>
<evidence type="ECO:0000313" key="12">
    <source>
        <dbReference type="EMBL" id="MEK8052508.1"/>
    </source>
</evidence>
<dbReference type="InterPro" id="IPR002500">
    <property type="entry name" value="PAPS_reduct_dom"/>
</dbReference>
<evidence type="ECO:0000259" key="11">
    <source>
        <dbReference type="Pfam" id="PF01507"/>
    </source>
</evidence>
<organism evidence="12 13">
    <name type="scientific">Pseudaquabacterium inlustre</name>
    <dbReference type="NCBI Taxonomy" id="2984192"/>
    <lineage>
        <taxon>Bacteria</taxon>
        <taxon>Pseudomonadati</taxon>
        <taxon>Pseudomonadota</taxon>
        <taxon>Betaproteobacteria</taxon>
        <taxon>Burkholderiales</taxon>
        <taxon>Sphaerotilaceae</taxon>
        <taxon>Pseudaquabacterium</taxon>
    </lineage>
</organism>
<dbReference type="InterPro" id="IPR011784">
    <property type="entry name" value="SO4_adenylTrfase_ssu"/>
</dbReference>
<dbReference type="InterPro" id="IPR050128">
    <property type="entry name" value="Sulfate_adenylyltrnsfr_sub2"/>
</dbReference>
<gene>
    <name evidence="12" type="primary">cysD</name>
    <name evidence="12" type="ORF">AACH10_19805</name>
</gene>
<name>A0ABU9CL21_9BURK</name>
<dbReference type="Gene3D" id="3.40.50.620">
    <property type="entry name" value="HUPs"/>
    <property type="match status" value="1"/>
</dbReference>
<evidence type="ECO:0000313" key="13">
    <source>
        <dbReference type="Proteomes" id="UP001365405"/>
    </source>
</evidence>
<keyword evidence="13" id="KW-1185">Reference proteome</keyword>
<evidence type="ECO:0000256" key="3">
    <source>
        <dbReference type="ARBA" id="ARBA00022004"/>
    </source>
</evidence>
<feature type="compositionally biased region" description="Basic and acidic residues" evidence="10">
    <location>
        <begin position="301"/>
        <end position="323"/>
    </location>
</feature>
<dbReference type="EC" id="2.7.7.4" evidence="2"/>
<evidence type="ECO:0000256" key="6">
    <source>
        <dbReference type="ARBA" id="ARBA00022741"/>
    </source>
</evidence>
<comment type="caution">
    <text evidence="12">The sequence shown here is derived from an EMBL/GenBank/DDBJ whole genome shotgun (WGS) entry which is preliminary data.</text>
</comment>
<evidence type="ECO:0000256" key="1">
    <source>
        <dbReference type="ARBA" id="ARBA00008885"/>
    </source>
</evidence>
<evidence type="ECO:0000256" key="5">
    <source>
        <dbReference type="ARBA" id="ARBA00022695"/>
    </source>
</evidence>
<accession>A0ABU9CL21</accession>
<dbReference type="NCBIfam" id="NF003587">
    <property type="entry name" value="PRK05253.1"/>
    <property type="match status" value="1"/>
</dbReference>
<feature type="domain" description="Phosphoadenosine phosphosulphate reductase" evidence="11">
    <location>
        <begin position="42"/>
        <end position="276"/>
    </location>
</feature>
<dbReference type="Proteomes" id="UP001365405">
    <property type="component" value="Unassembled WGS sequence"/>
</dbReference>
<comment type="similarity">
    <text evidence="1">Belongs to the PAPS reductase family. CysD subfamily.</text>
</comment>
<keyword evidence="7" id="KW-0067">ATP-binding</keyword>
<feature type="region of interest" description="Disordered" evidence="10">
    <location>
        <begin position="300"/>
        <end position="323"/>
    </location>
</feature>
<dbReference type="SUPFAM" id="SSF52402">
    <property type="entry name" value="Adenine nucleotide alpha hydrolases-like"/>
    <property type="match status" value="1"/>
</dbReference>
<dbReference type="PANTHER" id="PTHR43196">
    <property type="entry name" value="SULFATE ADENYLYLTRANSFERASE SUBUNIT 2"/>
    <property type="match status" value="1"/>
</dbReference>
<dbReference type="NCBIfam" id="NF009214">
    <property type="entry name" value="PRK12563.1"/>
    <property type="match status" value="1"/>
</dbReference>
<sequence length="323" mass="37093">MNAAVNLDTLLPELDHRHLDWLEEEAIFILREVAASFERPGLLFSSGKDSCVVLHLAEKAFKRALHAKGERPRFAGKLPFPLVHVDTGHNFPEVIQFRDERVAELGDRLVVGHLEDSMKKGTVRLAHPLESRNGHQTVTLLETIEENRFDCMIGGARRDEEKARAKERIFSHRDSFGQWQPKEQRPELWTLFNTRHRPGEHFRSFPISNWTELDVWLYIARENIPLPTLYYRHERQVIRRKGLLVPLTDVTPPEAGETVETATVRFRTVGDMTCTCPVESDARSAADIVAETLTVTVSERGATRMDDRTSDASMERRKKEGYF</sequence>
<dbReference type="PIRSF" id="PIRSF002936">
    <property type="entry name" value="CysDAde_trans"/>
    <property type="match status" value="1"/>
</dbReference>
<dbReference type="Pfam" id="PF01507">
    <property type="entry name" value="PAPS_reduct"/>
    <property type="match status" value="1"/>
</dbReference>
<dbReference type="EMBL" id="JBBUTH010000009">
    <property type="protein sequence ID" value="MEK8052508.1"/>
    <property type="molecule type" value="Genomic_DNA"/>
</dbReference>
<protein>
    <recommendedName>
        <fullName evidence="3">Sulfate adenylyltransferase subunit 2</fullName>
        <ecNumber evidence="2">2.7.7.4</ecNumber>
    </recommendedName>
    <alternativeName>
        <fullName evidence="8">ATP-sulfurylase small subunit</fullName>
    </alternativeName>
    <alternativeName>
        <fullName evidence="9">Sulfate adenylate transferase</fullName>
    </alternativeName>
</protein>
<dbReference type="PANTHER" id="PTHR43196:SF1">
    <property type="entry name" value="SULFATE ADENYLYLTRANSFERASE SUBUNIT 2"/>
    <property type="match status" value="1"/>
</dbReference>
<reference evidence="12 13" key="1">
    <citation type="submission" date="2024-04" db="EMBL/GenBank/DDBJ databases">
        <title>Novel species of the genus Ideonella isolated from streams.</title>
        <authorList>
            <person name="Lu H."/>
        </authorList>
    </citation>
    <scope>NUCLEOTIDE SEQUENCE [LARGE SCALE GENOMIC DNA]</scope>
    <source>
        <strain evidence="12 13">DXS22W</strain>
    </source>
</reference>
<dbReference type="InterPro" id="IPR014729">
    <property type="entry name" value="Rossmann-like_a/b/a_fold"/>
</dbReference>
<evidence type="ECO:0000256" key="7">
    <source>
        <dbReference type="ARBA" id="ARBA00022840"/>
    </source>
</evidence>
<keyword evidence="4 12" id="KW-0808">Transferase</keyword>
<evidence type="ECO:0000256" key="10">
    <source>
        <dbReference type="SAM" id="MobiDB-lite"/>
    </source>
</evidence>
<keyword evidence="6" id="KW-0547">Nucleotide-binding</keyword>
<evidence type="ECO:0000256" key="4">
    <source>
        <dbReference type="ARBA" id="ARBA00022679"/>
    </source>
</evidence>
<evidence type="ECO:0000256" key="2">
    <source>
        <dbReference type="ARBA" id="ARBA00012391"/>
    </source>
</evidence>
<keyword evidence="5 12" id="KW-0548">Nucleotidyltransferase</keyword>
<dbReference type="GO" id="GO:0004781">
    <property type="term" value="F:sulfate adenylyltransferase (ATP) activity"/>
    <property type="evidence" value="ECO:0007669"/>
    <property type="project" value="UniProtKB-EC"/>
</dbReference>